<keyword evidence="15" id="KW-0233">DNA recombination</keyword>
<accession>A0A9Q0CUC3</accession>
<feature type="compositionally biased region" description="Low complexity" evidence="22">
    <location>
        <begin position="19"/>
        <end position="33"/>
    </location>
</feature>
<dbReference type="GO" id="GO:0006310">
    <property type="term" value="P:DNA recombination"/>
    <property type="evidence" value="ECO:0007669"/>
    <property type="project" value="UniProtKB-KW"/>
</dbReference>
<feature type="compositionally biased region" description="Polar residues" evidence="22">
    <location>
        <begin position="156"/>
        <end position="174"/>
    </location>
</feature>
<evidence type="ECO:0000256" key="14">
    <source>
        <dbReference type="ARBA" id="ARBA00023054"/>
    </source>
</evidence>
<dbReference type="PANTHER" id="PTHR21077:SF5">
    <property type="entry name" value="CROSSOVER JUNCTION ENDONUCLEASE MMS4"/>
    <property type="match status" value="1"/>
</dbReference>
<evidence type="ECO:0000313" key="24">
    <source>
        <dbReference type="EMBL" id="KAJ1700359.1"/>
    </source>
</evidence>
<evidence type="ECO:0000256" key="5">
    <source>
        <dbReference type="ARBA" id="ARBA00022618"/>
    </source>
</evidence>
<dbReference type="Proteomes" id="UP001151287">
    <property type="component" value="Unassembled WGS sequence"/>
</dbReference>
<evidence type="ECO:0000256" key="19">
    <source>
        <dbReference type="ARBA" id="ARBA00023306"/>
    </source>
</evidence>
<comment type="subcellular location">
    <subcellularLocation>
        <location evidence="3">Nucleus</location>
    </subcellularLocation>
</comment>
<name>A0A9Q0CUC3_9POAL</name>
<feature type="compositionally biased region" description="Polar residues" evidence="22">
    <location>
        <begin position="107"/>
        <end position="117"/>
    </location>
</feature>
<evidence type="ECO:0000256" key="13">
    <source>
        <dbReference type="ARBA" id="ARBA00022842"/>
    </source>
</evidence>
<keyword evidence="16" id="KW-0234">DNA repair</keyword>
<comment type="cofactor">
    <cofactor evidence="1">
        <name>Ca(2+)</name>
        <dbReference type="ChEBI" id="CHEBI:29108"/>
    </cofactor>
</comment>
<dbReference type="InterPro" id="IPR047524">
    <property type="entry name" value="XPF_nuclease_EME1_plant/arthr"/>
</dbReference>
<dbReference type="EMBL" id="JAMQYH010000001">
    <property type="protein sequence ID" value="KAJ1700359.1"/>
    <property type="molecule type" value="Genomic_DNA"/>
</dbReference>
<dbReference type="OrthoDB" id="343092at2759"/>
<evidence type="ECO:0000259" key="23">
    <source>
        <dbReference type="Pfam" id="PF02732"/>
    </source>
</evidence>
<dbReference type="Gene3D" id="3.40.50.10130">
    <property type="match status" value="1"/>
</dbReference>
<keyword evidence="14" id="KW-0175">Coiled coil</keyword>
<dbReference type="InterPro" id="IPR033310">
    <property type="entry name" value="Mms4/EME1/EME2"/>
</dbReference>
<keyword evidence="13" id="KW-0460">Magnesium</keyword>
<comment type="similarity">
    <text evidence="4">Belongs to the EME1/MMS4 family.</text>
</comment>
<evidence type="ECO:0000256" key="11">
    <source>
        <dbReference type="ARBA" id="ARBA00022801"/>
    </source>
</evidence>
<dbReference type="PANTHER" id="PTHR21077">
    <property type="entry name" value="EME1 PROTEIN"/>
    <property type="match status" value="1"/>
</dbReference>
<reference evidence="24" key="1">
    <citation type="journal article" date="2022" name="Cell">
        <title>Repeat-based holocentromeres influence genome architecture and karyotype evolution.</title>
        <authorList>
            <person name="Hofstatter P.G."/>
            <person name="Thangavel G."/>
            <person name="Lux T."/>
            <person name="Neumann P."/>
            <person name="Vondrak T."/>
            <person name="Novak P."/>
            <person name="Zhang M."/>
            <person name="Costa L."/>
            <person name="Castellani M."/>
            <person name="Scott A."/>
            <person name="Toegelov H."/>
            <person name="Fuchs J."/>
            <person name="Mata-Sucre Y."/>
            <person name="Dias Y."/>
            <person name="Vanzela A.L.L."/>
            <person name="Huettel B."/>
            <person name="Almeida C.C.S."/>
            <person name="Simkova H."/>
            <person name="Souza G."/>
            <person name="Pedrosa-Harand A."/>
            <person name="Macas J."/>
            <person name="Mayer K.F.X."/>
            <person name="Houben A."/>
            <person name="Marques A."/>
        </authorList>
    </citation>
    <scope>NUCLEOTIDE SEQUENCE</scope>
    <source>
        <strain evidence="24">RhyBre1mFocal</strain>
    </source>
</reference>
<keyword evidence="8" id="KW-0255">Endonuclease</keyword>
<dbReference type="FunFam" id="1.10.150.670:FF:000007">
    <property type="entry name" value="Crossover junction endonuclease EME1B"/>
    <property type="match status" value="1"/>
</dbReference>
<keyword evidence="17" id="KW-0539">Nucleus</keyword>
<dbReference type="Pfam" id="PF02732">
    <property type="entry name" value="ERCC4"/>
    <property type="match status" value="1"/>
</dbReference>
<evidence type="ECO:0000256" key="4">
    <source>
        <dbReference type="ARBA" id="ARBA00005313"/>
    </source>
</evidence>
<evidence type="ECO:0000256" key="18">
    <source>
        <dbReference type="ARBA" id="ARBA00023254"/>
    </source>
</evidence>
<evidence type="ECO:0000256" key="15">
    <source>
        <dbReference type="ARBA" id="ARBA00023172"/>
    </source>
</evidence>
<dbReference type="AlphaFoldDB" id="A0A9Q0CUC3"/>
<gene>
    <name evidence="24" type="ORF">LUZ63_000138</name>
</gene>
<evidence type="ECO:0000256" key="8">
    <source>
        <dbReference type="ARBA" id="ARBA00022759"/>
    </source>
</evidence>
<comment type="subunit">
    <text evidence="21">Forms a heterodimer with MUS81.</text>
</comment>
<keyword evidence="5" id="KW-0132">Cell division</keyword>
<feature type="region of interest" description="Disordered" evidence="22">
    <location>
        <begin position="1"/>
        <end position="194"/>
    </location>
</feature>
<dbReference type="GO" id="GO:0003677">
    <property type="term" value="F:DNA binding"/>
    <property type="evidence" value="ECO:0007669"/>
    <property type="project" value="InterPro"/>
</dbReference>
<keyword evidence="10" id="KW-0498">Mitosis</keyword>
<keyword evidence="9" id="KW-0227">DNA damage</keyword>
<evidence type="ECO:0000313" key="25">
    <source>
        <dbReference type="Proteomes" id="UP001151287"/>
    </source>
</evidence>
<evidence type="ECO:0000256" key="10">
    <source>
        <dbReference type="ARBA" id="ARBA00022776"/>
    </source>
</evidence>
<dbReference type="Gene3D" id="1.10.150.670">
    <property type="entry name" value="Crossover junction endonuclease EME1, DNA-binding domain"/>
    <property type="match status" value="1"/>
</dbReference>
<evidence type="ECO:0000256" key="2">
    <source>
        <dbReference type="ARBA" id="ARBA00001946"/>
    </source>
</evidence>
<dbReference type="GO" id="GO:0016787">
    <property type="term" value="F:hydrolase activity"/>
    <property type="evidence" value="ECO:0007669"/>
    <property type="project" value="UniProtKB-KW"/>
</dbReference>
<evidence type="ECO:0000256" key="3">
    <source>
        <dbReference type="ARBA" id="ARBA00004123"/>
    </source>
</evidence>
<dbReference type="InterPro" id="IPR006166">
    <property type="entry name" value="ERCC4_domain"/>
</dbReference>
<comment type="cofactor">
    <cofactor evidence="2">
        <name>Mg(2+)</name>
        <dbReference type="ChEBI" id="CHEBI:18420"/>
    </cofactor>
</comment>
<evidence type="ECO:0000256" key="20">
    <source>
        <dbReference type="ARBA" id="ARBA00059712"/>
    </source>
</evidence>
<sequence>MEGRKKERMSGTGRAAAVDILSDSDGDPSPILLLDDDDRTPIKTTSPIPLPLPLPLVGSSPDVVVVSPSSLPPRSSANFAGSSGMILLESDSDSDDESERLIHKKSIASSPEIQTLSDLDKDSHSRLSGRSTIAKHEGTRTSDEDRYGDPLDDELTTQISQDTNNEISSAQGVNTRKRKSASDRADLKAQAAARKKQLKEVKAQLVEERKRKRQEEKLEREAKKAEEKELKKLEKENKKWEKGKLALKSIVAEIDSKVVQGGKLGGHLLTMFAEKGFSYRIMRNPIEGSIIWKMNIPDEVAQHSSVGAEVPYVLVVYQAEEFCDLIRNNLIVDHVHKVRCQYPSFTICYATSNLMSYIKKREQSQYKNQSKSNGWRSPSVDEVISKLATHYSQVHSRQCIDEAELAEHIIGLTSSLASCQFRKKLTWLSVNANGLIIPKDAVEKNLIKKNIWLKALIAIPKVQPRHAIAIWKKYPTMRSLLNVYLDSARSVHEKEFLLKDLMMEGILGNGERRLGEVCSKRVYRILMAQSGSIKTDDVEDGADFFG</sequence>
<comment type="caution">
    <text evidence="24">The sequence shown here is derived from an EMBL/GenBank/DDBJ whole genome shotgun (WGS) entry which is preliminary data.</text>
</comment>
<dbReference type="Pfam" id="PF21292">
    <property type="entry name" value="EME1-MUS81_C"/>
    <property type="match status" value="1"/>
</dbReference>
<proteinExistence type="inferred from homology"/>
<dbReference type="InterPro" id="IPR042530">
    <property type="entry name" value="EME1/EME2_C"/>
</dbReference>
<protein>
    <recommendedName>
        <fullName evidence="23">ERCC4 domain-containing protein</fullName>
    </recommendedName>
</protein>
<evidence type="ECO:0000256" key="6">
    <source>
        <dbReference type="ARBA" id="ARBA00022722"/>
    </source>
</evidence>
<evidence type="ECO:0000256" key="7">
    <source>
        <dbReference type="ARBA" id="ARBA00022723"/>
    </source>
</evidence>
<keyword evidence="25" id="KW-1185">Reference proteome</keyword>
<dbReference type="GO" id="GO:0046872">
    <property type="term" value="F:metal ion binding"/>
    <property type="evidence" value="ECO:0007669"/>
    <property type="project" value="UniProtKB-KW"/>
</dbReference>
<evidence type="ECO:0000256" key="1">
    <source>
        <dbReference type="ARBA" id="ARBA00001913"/>
    </source>
</evidence>
<keyword evidence="19" id="KW-0131">Cell cycle</keyword>
<keyword evidence="7" id="KW-0479">Metal-binding</keyword>
<evidence type="ECO:0000256" key="9">
    <source>
        <dbReference type="ARBA" id="ARBA00022763"/>
    </source>
</evidence>
<comment type="function">
    <text evidence="20">Interacts with MUS81 to form a DNA structure-specific endonuclease with substrate preference for branched DNA structures with a 5'-end at the branch nick. Typical substrates include 3'-flap structures, D-loops, replication forks, nicked Holliday junctions and also intact Holliday junctions with a reduced efficiency. May be required in mitosis for the processing of stalled or collapsed replication fork intermediates. Plays a role in DNA repair and in genotoxic stress-induced homologous recombination (HR) in somatic cells. Mediates a subset of meiotic recombination events that are insensitive to crossover interference.</text>
</comment>
<dbReference type="GO" id="GO:0004519">
    <property type="term" value="F:endonuclease activity"/>
    <property type="evidence" value="ECO:0007669"/>
    <property type="project" value="UniProtKB-KW"/>
</dbReference>
<feature type="compositionally biased region" description="Basic and acidic residues" evidence="22">
    <location>
        <begin position="134"/>
        <end position="149"/>
    </location>
</feature>
<feature type="region of interest" description="Disordered" evidence="22">
    <location>
        <begin position="209"/>
        <end position="228"/>
    </location>
</feature>
<keyword evidence="18" id="KW-0469">Meiosis</keyword>
<feature type="domain" description="ERCC4" evidence="23">
    <location>
        <begin position="254"/>
        <end position="409"/>
    </location>
</feature>
<dbReference type="GO" id="GO:0006281">
    <property type="term" value="P:DNA repair"/>
    <property type="evidence" value="ECO:0007669"/>
    <property type="project" value="UniProtKB-KW"/>
</dbReference>
<keyword evidence="12" id="KW-0106">Calcium</keyword>
<keyword evidence="6" id="KW-0540">Nuclease</keyword>
<evidence type="ECO:0000256" key="21">
    <source>
        <dbReference type="ARBA" id="ARBA00066032"/>
    </source>
</evidence>
<evidence type="ECO:0000256" key="12">
    <source>
        <dbReference type="ARBA" id="ARBA00022837"/>
    </source>
</evidence>
<evidence type="ECO:0000256" key="17">
    <source>
        <dbReference type="ARBA" id="ARBA00023242"/>
    </source>
</evidence>
<keyword evidence="11" id="KW-0378">Hydrolase</keyword>
<dbReference type="GO" id="GO:0048476">
    <property type="term" value="C:Holliday junction resolvase complex"/>
    <property type="evidence" value="ECO:0007669"/>
    <property type="project" value="InterPro"/>
</dbReference>
<dbReference type="GO" id="GO:0051321">
    <property type="term" value="P:meiotic cell cycle"/>
    <property type="evidence" value="ECO:0007669"/>
    <property type="project" value="UniProtKB-KW"/>
</dbReference>
<dbReference type="GO" id="GO:0005634">
    <property type="term" value="C:nucleus"/>
    <property type="evidence" value="ECO:0007669"/>
    <property type="project" value="UniProtKB-SubCell"/>
</dbReference>
<evidence type="ECO:0000256" key="16">
    <source>
        <dbReference type="ARBA" id="ARBA00023204"/>
    </source>
</evidence>
<dbReference type="GO" id="GO:0051301">
    <property type="term" value="P:cell division"/>
    <property type="evidence" value="ECO:0007669"/>
    <property type="project" value="UniProtKB-KW"/>
</dbReference>
<organism evidence="24 25">
    <name type="scientific">Rhynchospora breviuscula</name>
    <dbReference type="NCBI Taxonomy" id="2022672"/>
    <lineage>
        <taxon>Eukaryota</taxon>
        <taxon>Viridiplantae</taxon>
        <taxon>Streptophyta</taxon>
        <taxon>Embryophyta</taxon>
        <taxon>Tracheophyta</taxon>
        <taxon>Spermatophyta</taxon>
        <taxon>Magnoliopsida</taxon>
        <taxon>Liliopsida</taxon>
        <taxon>Poales</taxon>
        <taxon>Cyperaceae</taxon>
        <taxon>Cyperoideae</taxon>
        <taxon>Rhynchosporeae</taxon>
        <taxon>Rhynchospora</taxon>
    </lineage>
</organism>
<feature type="compositionally biased region" description="Low complexity" evidence="22">
    <location>
        <begin position="55"/>
        <end position="76"/>
    </location>
</feature>
<dbReference type="CDD" id="cd20083">
    <property type="entry name" value="XPF_nuclease_EME"/>
    <property type="match status" value="1"/>
</dbReference>
<evidence type="ECO:0000256" key="22">
    <source>
        <dbReference type="SAM" id="MobiDB-lite"/>
    </source>
</evidence>